<evidence type="ECO:0000259" key="6">
    <source>
        <dbReference type="Pfam" id="PF01494"/>
    </source>
</evidence>
<keyword evidence="5" id="KW-0503">Monooxygenase</keyword>
<dbReference type="Gene3D" id="3.50.50.60">
    <property type="entry name" value="FAD/NAD(P)-binding domain"/>
    <property type="match status" value="3"/>
</dbReference>
<evidence type="ECO:0000256" key="3">
    <source>
        <dbReference type="ARBA" id="ARBA00022827"/>
    </source>
</evidence>
<evidence type="ECO:0000313" key="9">
    <source>
        <dbReference type="Proteomes" id="UP000318582"/>
    </source>
</evidence>
<dbReference type="PANTHER" id="PTHR13789">
    <property type="entry name" value="MONOOXYGENASE"/>
    <property type="match status" value="1"/>
</dbReference>
<feature type="domain" description="FAD-binding" evidence="6">
    <location>
        <begin position="179"/>
        <end position="222"/>
    </location>
</feature>
<dbReference type="Proteomes" id="UP000318582">
    <property type="component" value="Unassembled WGS sequence"/>
</dbReference>
<reference evidence="8 9" key="1">
    <citation type="journal article" date="2019" name="Sci. Rep.">
        <title>Comparative genomics of chytrid fungi reveal insights into the obligate biotrophic and pathogenic lifestyle of Synchytrium endobioticum.</title>
        <authorList>
            <person name="van de Vossenberg B.T.L.H."/>
            <person name="Warris S."/>
            <person name="Nguyen H.D.T."/>
            <person name="van Gent-Pelzer M.P.E."/>
            <person name="Joly D.L."/>
            <person name="van de Geest H.C."/>
            <person name="Bonants P.J.M."/>
            <person name="Smith D.S."/>
            <person name="Levesque C.A."/>
            <person name="van der Lee T.A.J."/>
        </authorList>
    </citation>
    <scope>NUCLEOTIDE SEQUENCE [LARGE SCALE GENOMIC DNA]</scope>
    <source>
        <strain evidence="8 9">CBS 809.83</strain>
    </source>
</reference>
<evidence type="ECO:0000259" key="7">
    <source>
        <dbReference type="Pfam" id="PF07992"/>
    </source>
</evidence>
<dbReference type="PANTHER" id="PTHR13789:SF309">
    <property type="entry name" value="PUTATIVE (AFU_ORTHOLOGUE AFUA_6G14510)-RELATED"/>
    <property type="match status" value="1"/>
</dbReference>
<dbReference type="InterPro" id="IPR023753">
    <property type="entry name" value="FAD/NAD-binding_dom"/>
</dbReference>
<dbReference type="AlphaFoldDB" id="A0A507EEA1"/>
<dbReference type="GO" id="GO:0004497">
    <property type="term" value="F:monooxygenase activity"/>
    <property type="evidence" value="ECO:0007669"/>
    <property type="project" value="UniProtKB-KW"/>
</dbReference>
<evidence type="ECO:0000256" key="5">
    <source>
        <dbReference type="ARBA" id="ARBA00023033"/>
    </source>
</evidence>
<organism evidence="8 9">
    <name type="scientific">Powellomyces hirtus</name>
    <dbReference type="NCBI Taxonomy" id="109895"/>
    <lineage>
        <taxon>Eukaryota</taxon>
        <taxon>Fungi</taxon>
        <taxon>Fungi incertae sedis</taxon>
        <taxon>Chytridiomycota</taxon>
        <taxon>Chytridiomycota incertae sedis</taxon>
        <taxon>Chytridiomycetes</taxon>
        <taxon>Spizellomycetales</taxon>
        <taxon>Powellomycetaceae</taxon>
        <taxon>Powellomyces</taxon>
    </lineage>
</organism>
<evidence type="ECO:0000256" key="1">
    <source>
        <dbReference type="ARBA" id="ARBA00007992"/>
    </source>
</evidence>
<dbReference type="InterPro" id="IPR050493">
    <property type="entry name" value="FAD-dep_Monooxygenase_BioMet"/>
</dbReference>
<proteinExistence type="inferred from homology"/>
<evidence type="ECO:0008006" key="10">
    <source>
        <dbReference type="Google" id="ProtNLM"/>
    </source>
</evidence>
<dbReference type="InterPro" id="IPR036188">
    <property type="entry name" value="FAD/NAD-bd_sf"/>
</dbReference>
<comment type="caution">
    <text evidence="8">The sequence shown here is derived from an EMBL/GenBank/DDBJ whole genome shotgun (WGS) entry which is preliminary data.</text>
</comment>
<evidence type="ECO:0000313" key="8">
    <source>
        <dbReference type="EMBL" id="TPX61717.1"/>
    </source>
</evidence>
<dbReference type="InterPro" id="IPR002938">
    <property type="entry name" value="FAD-bd"/>
</dbReference>
<gene>
    <name evidence="8" type="ORF">PhCBS80983_g00999</name>
</gene>
<keyword evidence="9" id="KW-1185">Reference proteome</keyword>
<sequence length="306" mass="33001">MKVIVIGGGIGGLTTSIALTQALPGSDIQIYERVTDLRPSGAAISELLLDGAAKQGIKIHLGKKGAEYTTSEDNKTVIVTFQDGESVTGDLLIIAEGTHSKLRNKVIGHIVARNYVGYGNYNGAVPVTSDLGDPTKWNQFYRDDLYQNFEGWAAPVWNLIKSMDPSKVARVEIHDIEKLETFFNGPAVVIGDAAHRTAPDLGQGGCQAMEDAWVLANALKTHPNDLPAALKHYDAMLVKRTVKLVGRARKRAEMIHGLDMTATNAWYTELATESGENIMEGMAKTILGARTDLDSAVAVLKAEGLM</sequence>
<dbReference type="Pfam" id="PF07992">
    <property type="entry name" value="Pyr_redox_2"/>
    <property type="match status" value="1"/>
</dbReference>
<evidence type="ECO:0000256" key="4">
    <source>
        <dbReference type="ARBA" id="ARBA00023002"/>
    </source>
</evidence>
<accession>A0A507EEA1</accession>
<dbReference type="Pfam" id="PF01494">
    <property type="entry name" value="FAD_binding_3"/>
    <property type="match status" value="1"/>
</dbReference>
<name>A0A507EEA1_9FUNG</name>
<feature type="domain" description="FAD/NAD(P)-binding" evidence="7">
    <location>
        <begin position="2"/>
        <end position="101"/>
    </location>
</feature>
<comment type="similarity">
    <text evidence="1">Belongs to the paxM FAD-dependent monooxygenase family.</text>
</comment>
<keyword evidence="4" id="KW-0560">Oxidoreductase</keyword>
<evidence type="ECO:0000256" key="2">
    <source>
        <dbReference type="ARBA" id="ARBA00022630"/>
    </source>
</evidence>
<dbReference type="STRING" id="109895.A0A507EEA1"/>
<protein>
    <recommendedName>
        <fullName evidence="10">FAD-binding domain-containing protein</fullName>
    </recommendedName>
</protein>
<dbReference type="EMBL" id="QEAQ01000006">
    <property type="protein sequence ID" value="TPX61717.1"/>
    <property type="molecule type" value="Genomic_DNA"/>
</dbReference>
<keyword evidence="2" id="KW-0285">Flavoprotein</keyword>
<dbReference type="GO" id="GO:0071949">
    <property type="term" value="F:FAD binding"/>
    <property type="evidence" value="ECO:0007669"/>
    <property type="project" value="InterPro"/>
</dbReference>
<dbReference type="SUPFAM" id="SSF51905">
    <property type="entry name" value="FAD/NAD(P)-binding domain"/>
    <property type="match status" value="1"/>
</dbReference>
<keyword evidence="3" id="KW-0274">FAD</keyword>